<feature type="binding site" evidence="10">
    <location>
        <position position="71"/>
    </location>
    <ligand>
        <name>substrate</name>
    </ligand>
</feature>
<dbReference type="PANTHER" id="PTHR30390">
    <property type="entry name" value="SEDOHEPTULOSE 7-PHOSPHATE ISOMERASE / DNAA INITIATOR-ASSOCIATING FACTOR FOR REPLICATION INITIATION"/>
    <property type="match status" value="1"/>
</dbReference>
<evidence type="ECO:0000256" key="6">
    <source>
        <dbReference type="ARBA" id="ARBA00022723"/>
    </source>
</evidence>
<evidence type="ECO:0000256" key="8">
    <source>
        <dbReference type="ARBA" id="ARBA00023235"/>
    </source>
</evidence>
<accession>A0A0W0VVW5</accession>
<dbReference type="InterPro" id="IPR050099">
    <property type="entry name" value="SIS_GmhA/DiaA_subfam"/>
</dbReference>
<dbReference type="UniPathway" id="UPA00041">
    <property type="reaction ID" value="UER00436"/>
</dbReference>
<dbReference type="InterPro" id="IPR046348">
    <property type="entry name" value="SIS_dom_sf"/>
</dbReference>
<dbReference type="OrthoDB" id="9810929at2"/>
<feature type="binding site" evidence="10">
    <location>
        <position position="67"/>
    </location>
    <ligand>
        <name>Zn(2+)</name>
        <dbReference type="ChEBI" id="CHEBI:29105"/>
    </ligand>
</feature>
<protein>
    <recommendedName>
        <fullName evidence="10">Phosphoheptose isomerase</fullName>
        <ecNumber evidence="10">5.3.1.28</ecNumber>
    </recommendedName>
    <alternativeName>
        <fullName evidence="10">Sedoheptulose 7-phosphate isomerase</fullName>
    </alternativeName>
</protein>
<evidence type="ECO:0000256" key="2">
    <source>
        <dbReference type="ARBA" id="ARBA00003172"/>
    </source>
</evidence>
<evidence type="ECO:0000256" key="9">
    <source>
        <dbReference type="ARBA" id="ARBA00023277"/>
    </source>
</evidence>
<feature type="binding site" evidence="10">
    <location>
        <begin position="58"/>
        <end position="60"/>
    </location>
    <ligand>
        <name>substrate</name>
    </ligand>
</feature>
<dbReference type="PROSITE" id="PS51464">
    <property type="entry name" value="SIS"/>
    <property type="match status" value="1"/>
</dbReference>
<dbReference type="STRING" id="466.Lmac_3019"/>
<comment type="miscellaneous">
    <text evidence="10">The reaction produces a racemic mixture of D-glycero-alpha-D-manno-heptose 7-phosphate and D-glycero-beta-D-manno-heptose 7-phosphate.</text>
</comment>
<dbReference type="Pfam" id="PF13580">
    <property type="entry name" value="SIS_2"/>
    <property type="match status" value="1"/>
</dbReference>
<dbReference type="InterPro" id="IPR001347">
    <property type="entry name" value="SIS_dom"/>
</dbReference>
<feature type="binding site" evidence="10">
    <location>
        <position position="178"/>
    </location>
    <ligand>
        <name>substrate</name>
    </ligand>
</feature>
<feature type="binding site" evidence="10">
    <location>
        <position position="131"/>
    </location>
    <ligand>
        <name>substrate</name>
    </ligand>
</feature>
<evidence type="ECO:0000256" key="1">
    <source>
        <dbReference type="ARBA" id="ARBA00000348"/>
    </source>
</evidence>
<evidence type="ECO:0000259" key="11">
    <source>
        <dbReference type="PROSITE" id="PS51464"/>
    </source>
</evidence>
<feature type="domain" description="SIS" evidence="11">
    <location>
        <begin position="43"/>
        <end position="205"/>
    </location>
</feature>
<comment type="subcellular location">
    <subcellularLocation>
        <location evidence="3 10">Cytoplasm</location>
    </subcellularLocation>
</comment>
<keyword evidence="5 10" id="KW-0963">Cytoplasm</keyword>
<dbReference type="GO" id="GO:0097367">
    <property type="term" value="F:carbohydrate derivative binding"/>
    <property type="evidence" value="ECO:0007669"/>
    <property type="project" value="InterPro"/>
</dbReference>
<keyword evidence="13" id="KW-1185">Reference proteome</keyword>
<comment type="pathway">
    <text evidence="10">Carbohydrate biosynthesis; D-glycero-D-manno-heptose 7-phosphate biosynthesis; D-glycero-alpha-D-manno-heptose 7-phosphate and D-glycero-beta-D-manno-heptose 7-phosphate from sedoheptulose 7-phosphate: step 1/1.</text>
</comment>
<gene>
    <name evidence="10 12" type="primary">gmhA</name>
    <name evidence="12" type="ORF">Lmac_3019</name>
</gene>
<dbReference type="PANTHER" id="PTHR30390:SF6">
    <property type="entry name" value="DNAA INITIATOR-ASSOCIATING PROTEIN DIAA"/>
    <property type="match status" value="1"/>
</dbReference>
<evidence type="ECO:0000256" key="7">
    <source>
        <dbReference type="ARBA" id="ARBA00022833"/>
    </source>
</evidence>
<dbReference type="GO" id="GO:0005737">
    <property type="term" value="C:cytoplasm"/>
    <property type="evidence" value="ECO:0007669"/>
    <property type="project" value="UniProtKB-SubCell"/>
</dbReference>
<dbReference type="RefSeq" id="WP_078767363.1">
    <property type="nucleotide sequence ID" value="NZ_CAAAIB010000001.1"/>
</dbReference>
<feature type="binding site" evidence="10">
    <location>
        <begin position="100"/>
        <end position="101"/>
    </location>
    <ligand>
        <name>substrate</name>
    </ligand>
</feature>
<feature type="binding site" evidence="10">
    <location>
        <position position="71"/>
    </location>
    <ligand>
        <name>Zn(2+)</name>
        <dbReference type="ChEBI" id="CHEBI:29105"/>
    </ligand>
</feature>
<keyword evidence="7 10" id="KW-0862">Zinc</keyword>
<dbReference type="GO" id="GO:2001061">
    <property type="term" value="P:D-glycero-D-manno-heptose 7-phosphate biosynthetic process"/>
    <property type="evidence" value="ECO:0007669"/>
    <property type="project" value="UniProtKB-UniPathway"/>
</dbReference>
<dbReference type="InterPro" id="IPR035461">
    <property type="entry name" value="GmhA/DiaA"/>
</dbReference>
<keyword evidence="8 10" id="KW-0413">Isomerase</keyword>
<comment type="caution">
    <text evidence="12">The sequence shown here is derived from an EMBL/GenBank/DDBJ whole genome shotgun (WGS) entry which is preliminary data.</text>
</comment>
<dbReference type="GO" id="GO:0008270">
    <property type="term" value="F:zinc ion binding"/>
    <property type="evidence" value="ECO:0007669"/>
    <property type="project" value="UniProtKB-UniRule"/>
</dbReference>
<dbReference type="GO" id="GO:0005975">
    <property type="term" value="P:carbohydrate metabolic process"/>
    <property type="evidence" value="ECO:0007669"/>
    <property type="project" value="UniProtKB-UniRule"/>
</dbReference>
<evidence type="ECO:0000256" key="4">
    <source>
        <dbReference type="ARBA" id="ARBA00009894"/>
    </source>
</evidence>
<keyword evidence="6 10" id="KW-0479">Metal-binding</keyword>
<reference evidence="12 13" key="1">
    <citation type="submission" date="2015-11" db="EMBL/GenBank/DDBJ databases">
        <title>Genomic analysis of 38 Legionella species identifies large and diverse effector repertoires.</title>
        <authorList>
            <person name="Burstein D."/>
            <person name="Amaro F."/>
            <person name="Zusman T."/>
            <person name="Lifshitz Z."/>
            <person name="Cohen O."/>
            <person name="Gilbert J.A."/>
            <person name="Pupko T."/>
            <person name="Shuman H.A."/>
            <person name="Segal G."/>
        </authorList>
    </citation>
    <scope>NUCLEOTIDE SEQUENCE [LARGE SCALE GENOMIC DNA]</scope>
    <source>
        <strain evidence="12 13">PX-1-G2-E2</strain>
    </source>
</reference>
<comment type="function">
    <text evidence="2 10">Catalyzes the isomerization of sedoheptulose 7-phosphate in D-glycero-D-manno-heptose 7-phosphate.</text>
</comment>
<dbReference type="CDD" id="cd05006">
    <property type="entry name" value="SIS_GmhA"/>
    <property type="match status" value="1"/>
</dbReference>
<comment type="cofactor">
    <cofactor evidence="10">
        <name>Zn(2+)</name>
        <dbReference type="ChEBI" id="CHEBI:29105"/>
    </cofactor>
    <text evidence="10">Binds 1 zinc ion per subunit.</text>
</comment>
<dbReference type="HAMAP" id="MF_00067">
    <property type="entry name" value="GmhA"/>
    <property type="match status" value="1"/>
</dbReference>
<proteinExistence type="inferred from homology"/>
<comment type="similarity">
    <text evidence="4 10">Belongs to the SIS family. GmhA subfamily.</text>
</comment>
<feature type="binding site" evidence="10">
    <location>
        <position position="186"/>
    </location>
    <ligand>
        <name>Zn(2+)</name>
        <dbReference type="ChEBI" id="CHEBI:29105"/>
    </ligand>
</feature>
<name>A0A0W0VVW5_9GAMM</name>
<feature type="binding site" evidence="10">
    <location>
        <begin position="126"/>
        <end position="128"/>
    </location>
    <ligand>
        <name>substrate</name>
    </ligand>
</feature>
<evidence type="ECO:0000256" key="5">
    <source>
        <dbReference type="ARBA" id="ARBA00022490"/>
    </source>
</evidence>
<dbReference type="PATRIC" id="fig|466.6.peg.3233"/>
<organism evidence="12 13">
    <name type="scientific">Legionella maceachernii</name>
    <dbReference type="NCBI Taxonomy" id="466"/>
    <lineage>
        <taxon>Bacteria</taxon>
        <taxon>Pseudomonadati</taxon>
        <taxon>Pseudomonadota</taxon>
        <taxon>Gammaproteobacteria</taxon>
        <taxon>Legionellales</taxon>
        <taxon>Legionellaceae</taxon>
        <taxon>Legionella</taxon>
    </lineage>
</organism>
<dbReference type="InterPro" id="IPR004515">
    <property type="entry name" value="Phosphoheptose_Isoase"/>
</dbReference>
<dbReference type="GO" id="GO:0008968">
    <property type="term" value="F:D-sedoheptulose 7-phosphate isomerase activity"/>
    <property type="evidence" value="ECO:0007669"/>
    <property type="project" value="UniProtKB-UniRule"/>
</dbReference>
<dbReference type="Proteomes" id="UP000054908">
    <property type="component" value="Unassembled WGS sequence"/>
</dbReference>
<feature type="binding site" evidence="10">
    <location>
        <position position="178"/>
    </location>
    <ligand>
        <name>Zn(2+)</name>
        <dbReference type="ChEBI" id="CHEBI:29105"/>
    </ligand>
</feature>
<comment type="catalytic activity">
    <reaction evidence="1 10">
        <text>2 D-sedoheptulose 7-phosphate = D-glycero-alpha-D-manno-heptose 7-phosphate + D-glycero-beta-D-manno-heptose 7-phosphate</text>
        <dbReference type="Rhea" id="RHEA:27489"/>
        <dbReference type="ChEBI" id="CHEBI:57483"/>
        <dbReference type="ChEBI" id="CHEBI:60203"/>
        <dbReference type="ChEBI" id="CHEBI:60204"/>
        <dbReference type="EC" id="5.3.1.28"/>
    </reaction>
</comment>
<dbReference type="AlphaFoldDB" id="A0A0W0VVW5"/>
<sequence>MTKQLWCPINLLKKNVEDSIEAKFQLINNTELLATFNKAVEAVVDCYRQGGRLYIAGNGGSAADAQHLAAEFVSKLARDRDPLPAEALTVDSSIITAIGNDYGYDFVFSRQLAGKATGKDIFLGITTSGRSANILKALETCRNLGIPSLVFCGRDGGDVKRLADYCVIAPGMATSTIQEVHIILAHTLCESVELALFGHWSQTTPTNINEMLQIEVEEI</sequence>
<evidence type="ECO:0000256" key="10">
    <source>
        <dbReference type="HAMAP-Rule" id="MF_00067"/>
    </source>
</evidence>
<evidence type="ECO:0000313" key="12">
    <source>
        <dbReference type="EMBL" id="KTD24146.1"/>
    </source>
</evidence>
<comment type="subunit">
    <text evidence="10">Homotetramer.</text>
</comment>
<dbReference type="EMBL" id="LNYL01000051">
    <property type="protein sequence ID" value="KTD24146.1"/>
    <property type="molecule type" value="Genomic_DNA"/>
</dbReference>
<evidence type="ECO:0000313" key="13">
    <source>
        <dbReference type="Proteomes" id="UP000054908"/>
    </source>
</evidence>
<dbReference type="Gene3D" id="3.40.50.10490">
    <property type="entry name" value="Glucose-6-phosphate isomerase like protein, domain 1"/>
    <property type="match status" value="1"/>
</dbReference>
<dbReference type="EC" id="5.3.1.28" evidence="10"/>
<dbReference type="SUPFAM" id="SSF53697">
    <property type="entry name" value="SIS domain"/>
    <property type="match status" value="1"/>
</dbReference>
<evidence type="ECO:0000256" key="3">
    <source>
        <dbReference type="ARBA" id="ARBA00004496"/>
    </source>
</evidence>
<keyword evidence="9 10" id="KW-0119">Carbohydrate metabolism</keyword>